<evidence type="ECO:0000313" key="2">
    <source>
        <dbReference type="Proteomes" id="UP000594638"/>
    </source>
</evidence>
<dbReference type="EMBL" id="CACTIH010007269">
    <property type="protein sequence ID" value="CAA3007163.1"/>
    <property type="molecule type" value="Genomic_DNA"/>
</dbReference>
<accession>A0A8S0TT74</accession>
<dbReference type="AlphaFoldDB" id="A0A8S0TT74"/>
<protein>
    <submittedName>
        <fullName evidence="1">PRA1 family protein B1</fullName>
    </submittedName>
</protein>
<keyword evidence="2" id="KW-1185">Reference proteome</keyword>
<evidence type="ECO:0000313" key="1">
    <source>
        <dbReference type="EMBL" id="CAA3007163.1"/>
    </source>
</evidence>
<gene>
    <name evidence="1" type="ORF">OLEA9_A023089</name>
</gene>
<dbReference type="Proteomes" id="UP000594638">
    <property type="component" value="Unassembled WGS sequence"/>
</dbReference>
<sequence>MQIWWQKRRQKKKADIYIGLRVRDSWAFSIIFELFFRGKKRLLRLFICTR</sequence>
<name>A0A8S0TT74_OLEEU</name>
<dbReference type="Gramene" id="OE9A023089T1">
    <property type="protein sequence ID" value="OE9A023089C1"/>
    <property type="gene ID" value="OE9A023089"/>
</dbReference>
<proteinExistence type="predicted"/>
<organism evidence="1 2">
    <name type="scientific">Olea europaea subsp. europaea</name>
    <dbReference type="NCBI Taxonomy" id="158383"/>
    <lineage>
        <taxon>Eukaryota</taxon>
        <taxon>Viridiplantae</taxon>
        <taxon>Streptophyta</taxon>
        <taxon>Embryophyta</taxon>
        <taxon>Tracheophyta</taxon>
        <taxon>Spermatophyta</taxon>
        <taxon>Magnoliopsida</taxon>
        <taxon>eudicotyledons</taxon>
        <taxon>Gunneridae</taxon>
        <taxon>Pentapetalae</taxon>
        <taxon>asterids</taxon>
        <taxon>lamiids</taxon>
        <taxon>Lamiales</taxon>
        <taxon>Oleaceae</taxon>
        <taxon>Oleeae</taxon>
        <taxon>Olea</taxon>
    </lineage>
</organism>
<comment type="caution">
    <text evidence="1">The sequence shown here is derived from an EMBL/GenBank/DDBJ whole genome shotgun (WGS) entry which is preliminary data.</text>
</comment>
<reference evidence="1 2" key="1">
    <citation type="submission" date="2019-12" db="EMBL/GenBank/DDBJ databases">
        <authorList>
            <person name="Alioto T."/>
            <person name="Alioto T."/>
            <person name="Gomez Garrido J."/>
        </authorList>
    </citation>
    <scope>NUCLEOTIDE SEQUENCE [LARGE SCALE GENOMIC DNA]</scope>
</reference>